<dbReference type="EMBL" id="LR031569">
    <property type="protein sequence ID" value="VDC67533.1"/>
    <property type="molecule type" value="Genomic_DNA"/>
</dbReference>
<dbReference type="AlphaFoldDB" id="A0A3P5Z0U8"/>
<gene>
    <name evidence="1" type="ORF">BRAA06T26073Z</name>
</gene>
<sequence length="48" mass="5865">MLEQLKLRKQKRNNQIMVTNFLLMFKKIMNHNHPFLAALQMILWKSSH</sequence>
<organism evidence="1">
    <name type="scientific">Brassica campestris</name>
    <name type="common">Field mustard</name>
    <dbReference type="NCBI Taxonomy" id="3711"/>
    <lineage>
        <taxon>Eukaryota</taxon>
        <taxon>Viridiplantae</taxon>
        <taxon>Streptophyta</taxon>
        <taxon>Embryophyta</taxon>
        <taxon>Tracheophyta</taxon>
        <taxon>Spermatophyta</taxon>
        <taxon>Magnoliopsida</taxon>
        <taxon>eudicotyledons</taxon>
        <taxon>Gunneridae</taxon>
        <taxon>Pentapetalae</taxon>
        <taxon>rosids</taxon>
        <taxon>malvids</taxon>
        <taxon>Brassicales</taxon>
        <taxon>Brassicaceae</taxon>
        <taxon>Brassiceae</taxon>
        <taxon>Brassica</taxon>
    </lineage>
</organism>
<protein>
    <submittedName>
        <fullName evidence="1">Uncharacterized protein</fullName>
    </submittedName>
</protein>
<reference evidence="1" key="1">
    <citation type="submission" date="2018-11" db="EMBL/GenBank/DDBJ databases">
        <authorList>
            <consortium name="Genoscope - CEA"/>
            <person name="William W."/>
        </authorList>
    </citation>
    <scope>NUCLEOTIDE SEQUENCE</scope>
</reference>
<evidence type="ECO:0000313" key="1">
    <source>
        <dbReference type="EMBL" id="VDC67533.1"/>
    </source>
</evidence>
<proteinExistence type="predicted"/>
<name>A0A3P5Z0U8_BRACM</name>
<accession>A0A3P5Z0U8</accession>